<feature type="region of interest" description="Disordered" evidence="1">
    <location>
        <begin position="23"/>
        <end position="54"/>
    </location>
</feature>
<protein>
    <submittedName>
        <fullName evidence="3">Regulator RcnB of Ni and Co efflux</fullName>
    </submittedName>
</protein>
<feature type="chain" id="PRO_5012394835" evidence="2">
    <location>
        <begin position="22"/>
        <end position="113"/>
    </location>
</feature>
<dbReference type="OrthoDB" id="9808839at2"/>
<keyword evidence="2" id="KW-0732">Signal</keyword>
<dbReference type="AlphaFoldDB" id="A0A1X7PJ78"/>
<name>A0A1X7PJ78_9HYPH</name>
<feature type="compositionally biased region" description="Basic and acidic residues" evidence="1">
    <location>
        <begin position="27"/>
        <end position="38"/>
    </location>
</feature>
<dbReference type="InterPro" id="IPR024572">
    <property type="entry name" value="RcnB"/>
</dbReference>
<evidence type="ECO:0000313" key="3">
    <source>
        <dbReference type="EMBL" id="SMH50720.1"/>
    </source>
</evidence>
<proteinExistence type="predicted"/>
<dbReference type="Gene3D" id="3.10.450.160">
    <property type="entry name" value="inner membrane protein cigr"/>
    <property type="match status" value="1"/>
</dbReference>
<feature type="signal peptide" evidence="2">
    <location>
        <begin position="1"/>
        <end position="21"/>
    </location>
</feature>
<accession>A0A1X7PJ78</accession>
<reference evidence="3 4" key="1">
    <citation type="submission" date="2017-04" db="EMBL/GenBank/DDBJ databases">
        <authorList>
            <person name="Afonso C.L."/>
            <person name="Miller P.J."/>
            <person name="Scott M.A."/>
            <person name="Spackman E."/>
            <person name="Goraichik I."/>
            <person name="Dimitrov K.M."/>
            <person name="Suarez D.L."/>
            <person name="Swayne D.E."/>
        </authorList>
    </citation>
    <scope>NUCLEOTIDE SEQUENCE [LARGE SCALE GENOMIC DNA]</scope>
    <source>
        <strain evidence="3 4">B5P</strain>
    </source>
</reference>
<evidence type="ECO:0000256" key="1">
    <source>
        <dbReference type="SAM" id="MobiDB-lite"/>
    </source>
</evidence>
<evidence type="ECO:0000313" key="4">
    <source>
        <dbReference type="Proteomes" id="UP000193083"/>
    </source>
</evidence>
<gene>
    <name evidence="3" type="ORF">SAMN02982922_4256</name>
</gene>
<evidence type="ECO:0000256" key="2">
    <source>
        <dbReference type="SAM" id="SignalP"/>
    </source>
</evidence>
<dbReference type="EMBL" id="FXBL01000004">
    <property type="protein sequence ID" value="SMH50720.1"/>
    <property type="molecule type" value="Genomic_DNA"/>
</dbReference>
<sequence length="113" mass="12898">MKRIVLSALALAILAAPMAQAQAASTRSHEPRIEDQRGRPGASQGYSVRRKVEKHHRYERGQRFTNWKRYEARDWKRHGLRKPGHGQRWIRVGNDYMLITIASGIIAGVIAGR</sequence>
<dbReference type="RefSeq" id="WP_085465968.1">
    <property type="nucleotide sequence ID" value="NZ_FXBL01000004.1"/>
</dbReference>
<dbReference type="Pfam" id="PF11776">
    <property type="entry name" value="RcnB"/>
    <property type="match status" value="1"/>
</dbReference>
<keyword evidence="4" id="KW-1185">Reference proteome</keyword>
<dbReference type="Proteomes" id="UP000193083">
    <property type="component" value="Unassembled WGS sequence"/>
</dbReference>
<organism evidence="3 4">
    <name type="scientific">Mesorhizobium australicum</name>
    <dbReference type="NCBI Taxonomy" id="536018"/>
    <lineage>
        <taxon>Bacteria</taxon>
        <taxon>Pseudomonadati</taxon>
        <taxon>Pseudomonadota</taxon>
        <taxon>Alphaproteobacteria</taxon>
        <taxon>Hyphomicrobiales</taxon>
        <taxon>Phyllobacteriaceae</taxon>
        <taxon>Mesorhizobium</taxon>
    </lineage>
</organism>